<proteinExistence type="predicted"/>
<evidence type="ECO:0000256" key="2">
    <source>
        <dbReference type="SAM" id="MobiDB-lite"/>
    </source>
</evidence>
<dbReference type="Pfam" id="PF22322">
    <property type="entry name" value="DUF6973"/>
    <property type="match status" value="1"/>
</dbReference>
<dbReference type="STRING" id="52770.BSZ40_07180"/>
<evidence type="ECO:0000313" key="4">
    <source>
        <dbReference type="EMBL" id="OKL51610.1"/>
    </source>
</evidence>
<keyword evidence="1" id="KW-0175">Coiled coil</keyword>
<feature type="domain" description="DUF6973" evidence="3">
    <location>
        <begin position="223"/>
        <end position="321"/>
    </location>
</feature>
<dbReference type="InParanoid" id="A0A1Q5PW38"/>
<dbReference type="OrthoDB" id="1187707at2"/>
<accession>A0A1Q5PW38</accession>
<evidence type="ECO:0000259" key="3">
    <source>
        <dbReference type="Pfam" id="PF22322"/>
    </source>
</evidence>
<dbReference type="RefSeq" id="WP_073824647.1">
    <property type="nucleotide sequence ID" value="NZ_MQVS01000006.1"/>
</dbReference>
<dbReference type="Proteomes" id="UP000185612">
    <property type="component" value="Unassembled WGS sequence"/>
</dbReference>
<dbReference type="AlphaFoldDB" id="A0A1Q5PW38"/>
<organism evidence="4 5">
    <name type="scientific">Buchananella hordeovulneris</name>
    <dbReference type="NCBI Taxonomy" id="52770"/>
    <lineage>
        <taxon>Bacteria</taxon>
        <taxon>Bacillati</taxon>
        <taxon>Actinomycetota</taxon>
        <taxon>Actinomycetes</taxon>
        <taxon>Actinomycetales</taxon>
        <taxon>Actinomycetaceae</taxon>
        <taxon>Buchananella</taxon>
    </lineage>
</organism>
<comment type="caution">
    <text evidence="4">The sequence shown here is derived from an EMBL/GenBank/DDBJ whole genome shotgun (WGS) entry which is preliminary data.</text>
</comment>
<reference evidence="5" key="1">
    <citation type="submission" date="2016-12" db="EMBL/GenBank/DDBJ databases">
        <authorList>
            <person name="Meng X."/>
        </authorList>
    </citation>
    <scope>NUCLEOTIDE SEQUENCE [LARGE SCALE GENOMIC DNA]</scope>
    <source>
        <strain evidence="5">DSM 20732</strain>
    </source>
</reference>
<protein>
    <recommendedName>
        <fullName evidence="3">DUF6973 domain-containing protein</fullName>
    </recommendedName>
</protein>
<evidence type="ECO:0000313" key="5">
    <source>
        <dbReference type="Proteomes" id="UP000185612"/>
    </source>
</evidence>
<sequence length="366" mass="39395">MLHEALDDLQNARHMLVDLSRDSADALRRVSSTGLTAEAIKVRLAILTNELTLLSEEVAKLQTATDAAARGVASVQELVRNCQSLAAQQANVTASADGTVSWSLPPTASPADIIRVQAEAEVLAAAISEAMRCATEVDQTYCEALANIDTARLSGASSKGALPQTDPSGRPSLADIKRKYQVQEVGMVEWKPLPWSEAYKLTETEARMLDGLSLLQKRDFKGIQEDAMAAAVDRFPNGTANDDHHDAFRHAYWSALLTQRFGPDWASQYTTAHEQGPDNPPTREAMDLHNNSVGVQIARDNPNASPEELAGLVEQAVRDGKVVVVDGSGNLEWSDRVQEGQTGTPDTTEAPLPGADPGTPDAYPNY</sequence>
<gene>
    <name evidence="4" type="ORF">BSZ40_07180</name>
</gene>
<feature type="region of interest" description="Disordered" evidence="2">
    <location>
        <begin position="328"/>
        <end position="366"/>
    </location>
</feature>
<dbReference type="InterPro" id="IPR054246">
    <property type="entry name" value="DUF6973"/>
</dbReference>
<name>A0A1Q5PW38_9ACTO</name>
<keyword evidence="5" id="KW-1185">Reference proteome</keyword>
<dbReference type="EMBL" id="MQVS01000006">
    <property type="protein sequence ID" value="OKL51610.1"/>
    <property type="molecule type" value="Genomic_DNA"/>
</dbReference>
<feature type="coiled-coil region" evidence="1">
    <location>
        <begin position="2"/>
        <end position="64"/>
    </location>
</feature>
<evidence type="ECO:0000256" key="1">
    <source>
        <dbReference type="SAM" id="Coils"/>
    </source>
</evidence>